<dbReference type="KEGG" id="hbs:IPV69_16000"/>
<organism evidence="5 6">
    <name type="scientific">Humisphaera borealis</name>
    <dbReference type="NCBI Taxonomy" id="2807512"/>
    <lineage>
        <taxon>Bacteria</taxon>
        <taxon>Pseudomonadati</taxon>
        <taxon>Planctomycetota</taxon>
        <taxon>Phycisphaerae</taxon>
        <taxon>Tepidisphaerales</taxon>
        <taxon>Tepidisphaeraceae</taxon>
        <taxon>Humisphaera</taxon>
    </lineage>
</organism>
<proteinExistence type="predicted"/>
<evidence type="ECO:0000256" key="3">
    <source>
        <dbReference type="ARBA" id="ARBA00022691"/>
    </source>
</evidence>
<dbReference type="Gene3D" id="3.40.50.150">
    <property type="entry name" value="Vaccinia Virus protein VP39"/>
    <property type="match status" value="1"/>
</dbReference>
<keyword evidence="6" id="KW-1185">Reference proteome</keyword>
<evidence type="ECO:0000256" key="2">
    <source>
        <dbReference type="ARBA" id="ARBA00022679"/>
    </source>
</evidence>
<dbReference type="AlphaFoldDB" id="A0A7M2WRB4"/>
<reference evidence="5 6" key="1">
    <citation type="submission" date="2020-10" db="EMBL/GenBank/DDBJ databases">
        <title>Wide distribution of Phycisphaera-like planctomycetes from WD2101 soil group in peatlands and genome analysis of the first cultivated representative.</title>
        <authorList>
            <person name="Dedysh S.N."/>
            <person name="Beletsky A.V."/>
            <person name="Ivanova A."/>
            <person name="Kulichevskaya I.S."/>
            <person name="Suzina N.E."/>
            <person name="Philippov D.A."/>
            <person name="Rakitin A.L."/>
            <person name="Mardanov A.V."/>
            <person name="Ravin N.V."/>
        </authorList>
    </citation>
    <scope>NUCLEOTIDE SEQUENCE [LARGE SCALE GENOMIC DNA]</scope>
    <source>
        <strain evidence="5 6">M1803</strain>
    </source>
</reference>
<dbReference type="GO" id="GO:0008168">
    <property type="term" value="F:methyltransferase activity"/>
    <property type="evidence" value="ECO:0007669"/>
    <property type="project" value="UniProtKB-KW"/>
</dbReference>
<dbReference type="EMBL" id="CP063458">
    <property type="protein sequence ID" value="QOV87784.1"/>
    <property type="molecule type" value="Genomic_DNA"/>
</dbReference>
<dbReference type="SUPFAM" id="SSF53335">
    <property type="entry name" value="S-adenosyl-L-methionine-dependent methyltransferases"/>
    <property type="match status" value="1"/>
</dbReference>
<dbReference type="Pfam" id="PF10672">
    <property type="entry name" value="Methyltrans_SAM"/>
    <property type="match status" value="1"/>
</dbReference>
<feature type="domain" description="S-adenosylmethionine-dependent methyltransferase" evidence="4">
    <location>
        <begin position="65"/>
        <end position="265"/>
    </location>
</feature>
<evidence type="ECO:0000259" key="4">
    <source>
        <dbReference type="Pfam" id="PF10672"/>
    </source>
</evidence>
<dbReference type="GO" id="GO:0032259">
    <property type="term" value="P:methylation"/>
    <property type="evidence" value="ECO:0007669"/>
    <property type="project" value="UniProtKB-KW"/>
</dbReference>
<evidence type="ECO:0000313" key="5">
    <source>
        <dbReference type="EMBL" id="QOV87784.1"/>
    </source>
</evidence>
<keyword evidence="1 5" id="KW-0489">Methyltransferase</keyword>
<accession>A0A7M2WRB4</accession>
<dbReference type="Gene3D" id="3.30.750.80">
    <property type="entry name" value="RNA methyltransferase domain (HRMD) like"/>
    <property type="match status" value="1"/>
</dbReference>
<dbReference type="PANTHER" id="PTHR43042">
    <property type="entry name" value="SAM-DEPENDENT METHYLTRANSFERASE"/>
    <property type="match status" value="1"/>
</dbReference>
<name>A0A7M2WRB4_9BACT</name>
<dbReference type="InterPro" id="IPR029063">
    <property type="entry name" value="SAM-dependent_MTases_sf"/>
</dbReference>
<dbReference type="PANTHER" id="PTHR43042:SF3">
    <property type="entry name" value="RIBOSOMAL RNA LARGE SUBUNIT METHYLTRANSFERASE YWBD-RELATED"/>
    <property type="match status" value="1"/>
</dbReference>
<keyword evidence="3" id="KW-0949">S-adenosyl-L-methionine</keyword>
<sequence length="308" mass="34274">MKPAPSTNPSSIADRLTRAATRRSAIRSADTDCYRLVDGAADGFPNLLIDVFAGRWLIQTRDQDLPAWAAELGEPRSVYWKRLDQTNKEPPKHIAGEVVAEPFLATENGLKYVIDFAAGYSQGIFLDQRSNRQRVREMSRGKEVLNLFSYTCAFSVAAGAGGGRSVSVDLSRPSLEWGKRNFEANDLNPADHEFIVGEAGDWLRRFAKKGRKFDLVIIDPPTFSRDKKGKVFRVERDFGTLSSVAMTLLRGRGTLLCTTNQRSLSRPAFSSLILDAADDPSAWKLTHAPMPADFTGEPYLKICWVSKR</sequence>
<protein>
    <submittedName>
        <fullName evidence="5">Class I SAM-dependent rRNA methyltransferase</fullName>
    </submittedName>
</protein>
<dbReference type="CDD" id="cd02440">
    <property type="entry name" value="AdoMet_MTases"/>
    <property type="match status" value="1"/>
</dbReference>
<evidence type="ECO:0000256" key="1">
    <source>
        <dbReference type="ARBA" id="ARBA00022603"/>
    </source>
</evidence>
<gene>
    <name evidence="5" type="ORF">IPV69_16000</name>
</gene>
<evidence type="ECO:0000313" key="6">
    <source>
        <dbReference type="Proteomes" id="UP000593765"/>
    </source>
</evidence>
<dbReference type="InterPro" id="IPR019614">
    <property type="entry name" value="SAM-dep_methyl-trfase"/>
</dbReference>
<keyword evidence="2" id="KW-0808">Transferase</keyword>
<dbReference type="Proteomes" id="UP000593765">
    <property type="component" value="Chromosome"/>
</dbReference>
<dbReference type="RefSeq" id="WP_206290694.1">
    <property type="nucleotide sequence ID" value="NZ_CP063458.1"/>
</dbReference>